<evidence type="ECO:0000313" key="3">
    <source>
        <dbReference type="EMBL" id="EEF33271.1"/>
    </source>
</evidence>
<accession>B9SSW8</accession>
<dbReference type="AlphaFoldDB" id="B9SSW8"/>
<feature type="domain" description="Protein kinase" evidence="2">
    <location>
        <begin position="63"/>
        <end position="322"/>
    </location>
</feature>
<dbReference type="PANTHER" id="PTHR48006:SF88">
    <property type="entry name" value="LRR RECEPTOR-LIKE KINASE FAMILY PROTEIN"/>
    <property type="match status" value="1"/>
</dbReference>
<dbReference type="GO" id="GO:0004672">
    <property type="term" value="F:protein kinase activity"/>
    <property type="evidence" value="ECO:0007669"/>
    <property type="project" value="InterPro"/>
</dbReference>
<evidence type="ECO:0000313" key="4">
    <source>
        <dbReference type="Proteomes" id="UP000008311"/>
    </source>
</evidence>
<sequence length="355" mass="40575">MPYCMPREHAVKKRNRVMKTPMMTSLMERREKRREEAILEISKLEESVTRLSFRMLYDATDSFCQDNVVGVGKMGTMYKGMLPSGCFIAVKRLNKSQYLEKGFISQLIILSRLRHINMVPFLGFCIESRERLLLCYKYISNGKLYDWLHPVEGGASFLEWPTRTFIAMKVAKGLIYLHNNCQFPIAHLNLSSSCILLDKNFEPKTSNFGGAVFISKNSRNFFENVLKQDVYRFGILLLELITGEDPVRNNESFHSLKQTLVEQNAHHSTSSFSSLCHVVDVSLIGQGFDLEILHCLRVACGCLQTLPDQRPTMTEVYNELLVFKILGVGHITACRNADGTELEMPRCSETVHLQL</sequence>
<keyword evidence="4" id="KW-1185">Reference proteome</keyword>
<dbReference type="InParanoid" id="B9SSW8"/>
<dbReference type="PROSITE" id="PS50011">
    <property type="entry name" value="PROTEIN_KINASE_DOM"/>
    <property type="match status" value="1"/>
</dbReference>
<dbReference type="GO" id="GO:0005524">
    <property type="term" value="F:ATP binding"/>
    <property type="evidence" value="ECO:0007669"/>
    <property type="project" value="InterPro"/>
</dbReference>
<proteinExistence type="predicted"/>
<protein>
    <submittedName>
        <fullName evidence="3">Serine-threonine protein kinase, plant-type, putative</fullName>
    </submittedName>
</protein>
<dbReference type="Proteomes" id="UP000008311">
    <property type="component" value="Unassembled WGS sequence"/>
</dbReference>
<keyword evidence="3" id="KW-0418">Kinase</keyword>
<organism evidence="3 4">
    <name type="scientific">Ricinus communis</name>
    <name type="common">Castor bean</name>
    <dbReference type="NCBI Taxonomy" id="3988"/>
    <lineage>
        <taxon>Eukaryota</taxon>
        <taxon>Viridiplantae</taxon>
        <taxon>Streptophyta</taxon>
        <taxon>Embryophyta</taxon>
        <taxon>Tracheophyta</taxon>
        <taxon>Spermatophyta</taxon>
        <taxon>Magnoliopsida</taxon>
        <taxon>eudicotyledons</taxon>
        <taxon>Gunneridae</taxon>
        <taxon>Pentapetalae</taxon>
        <taxon>rosids</taxon>
        <taxon>fabids</taxon>
        <taxon>Malpighiales</taxon>
        <taxon>Euphorbiaceae</taxon>
        <taxon>Acalyphoideae</taxon>
        <taxon>Acalypheae</taxon>
        <taxon>Ricinus</taxon>
    </lineage>
</organism>
<name>B9SSW8_RICCO</name>
<dbReference type="PANTHER" id="PTHR48006">
    <property type="entry name" value="LEUCINE-RICH REPEAT-CONTAINING PROTEIN DDB_G0281931-RELATED"/>
    <property type="match status" value="1"/>
</dbReference>
<comment type="subcellular location">
    <subcellularLocation>
        <location evidence="1">Membrane</location>
        <topology evidence="1">Single-pass type I membrane protein</topology>
    </subcellularLocation>
</comment>
<dbReference type="Gene3D" id="3.30.200.20">
    <property type="entry name" value="Phosphorylase Kinase, domain 1"/>
    <property type="match status" value="1"/>
</dbReference>
<dbReference type="InterPro" id="IPR011009">
    <property type="entry name" value="Kinase-like_dom_sf"/>
</dbReference>
<reference evidence="4" key="1">
    <citation type="journal article" date="2010" name="Nat. Biotechnol.">
        <title>Draft genome sequence of the oilseed species Ricinus communis.</title>
        <authorList>
            <person name="Chan A.P."/>
            <person name="Crabtree J."/>
            <person name="Zhao Q."/>
            <person name="Lorenzi H."/>
            <person name="Orvis J."/>
            <person name="Puiu D."/>
            <person name="Melake-Berhan A."/>
            <person name="Jones K.M."/>
            <person name="Redman J."/>
            <person name="Chen G."/>
            <person name="Cahoon E.B."/>
            <person name="Gedil M."/>
            <person name="Stanke M."/>
            <person name="Haas B.J."/>
            <person name="Wortman J.R."/>
            <person name="Fraser-Liggett C.M."/>
            <person name="Ravel J."/>
            <person name="Rabinowicz P.D."/>
        </authorList>
    </citation>
    <scope>NUCLEOTIDE SEQUENCE [LARGE SCALE GENOMIC DNA]</scope>
    <source>
        <strain evidence="4">cv. Hale</strain>
    </source>
</reference>
<dbReference type="GO" id="GO:0016020">
    <property type="term" value="C:membrane"/>
    <property type="evidence" value="ECO:0007669"/>
    <property type="project" value="UniProtKB-SubCell"/>
</dbReference>
<keyword evidence="3" id="KW-0808">Transferase</keyword>
<dbReference type="SUPFAM" id="SSF56112">
    <property type="entry name" value="Protein kinase-like (PK-like)"/>
    <property type="match status" value="1"/>
</dbReference>
<evidence type="ECO:0000256" key="1">
    <source>
        <dbReference type="ARBA" id="ARBA00004479"/>
    </source>
</evidence>
<dbReference type="eggNOG" id="ENOG502SIPG">
    <property type="taxonomic scope" value="Eukaryota"/>
</dbReference>
<evidence type="ECO:0000259" key="2">
    <source>
        <dbReference type="PROSITE" id="PS50011"/>
    </source>
</evidence>
<dbReference type="Pfam" id="PF00069">
    <property type="entry name" value="Pkinase"/>
    <property type="match status" value="1"/>
</dbReference>
<dbReference type="Gene3D" id="1.10.510.10">
    <property type="entry name" value="Transferase(Phosphotransferase) domain 1"/>
    <property type="match status" value="2"/>
</dbReference>
<dbReference type="EMBL" id="EQ974119">
    <property type="protein sequence ID" value="EEF33271.1"/>
    <property type="molecule type" value="Genomic_DNA"/>
</dbReference>
<dbReference type="InterPro" id="IPR051824">
    <property type="entry name" value="LRR_Rcpt-Like_S/T_Kinase"/>
</dbReference>
<gene>
    <name evidence="3" type="ORF">RCOM_1267490</name>
</gene>
<dbReference type="InterPro" id="IPR000719">
    <property type="entry name" value="Prot_kinase_dom"/>
</dbReference>